<keyword evidence="1" id="KW-0732">Signal</keyword>
<accession>A0A366GVN8</accession>
<dbReference type="Pfam" id="PF09982">
    <property type="entry name" value="LpxR"/>
    <property type="match status" value="1"/>
</dbReference>
<name>A0A366GVN8_9GAMM</name>
<proteinExistence type="predicted"/>
<sequence length="342" mass="37687">MWGSVKRMYFPEFSVRAPLRAFLLLTLVTGCAHAHTFSLSWDNDLLLGLDQGYTNGVRLSYLSSPSSDQNAGSARLSRAAGQWLKGLPGIDPESQNQAVSFSLRQLMVTPEDISREQPSRDDLPYAGFLFLSSTAWSWDADSITGYGMHLGLVGPESGAEASQKWVHTLTGSEEPRGWDDQLGTDVVGGLQGTHARKLWRSGRKGQLEQELAWVGSARVSSFRSNARVGWIWRTGRYLPINFVPDYAGTSSTVGLPAALNDAGRGWSVFIGLGLEYVPYSYLEENADPYQFEESPVLAQVGIGVTWQWQNLQTALILRATTGEEQSNKESFSFGTLSLTWAY</sequence>
<dbReference type="InterPro" id="IPR018707">
    <property type="entry name" value="LpxR"/>
</dbReference>
<evidence type="ECO:0000256" key="1">
    <source>
        <dbReference type="SAM" id="SignalP"/>
    </source>
</evidence>
<protein>
    <recommendedName>
        <fullName evidence="4">Lipid A deacylase LpxR family protein</fullName>
    </recommendedName>
</protein>
<organism evidence="2 3">
    <name type="scientific">Marinobacter pelagius</name>
    <dbReference type="NCBI Taxonomy" id="379482"/>
    <lineage>
        <taxon>Bacteria</taxon>
        <taxon>Pseudomonadati</taxon>
        <taxon>Pseudomonadota</taxon>
        <taxon>Gammaproteobacteria</taxon>
        <taxon>Pseudomonadales</taxon>
        <taxon>Marinobacteraceae</taxon>
        <taxon>Marinobacter</taxon>
    </lineage>
</organism>
<dbReference type="EMBL" id="QNRO01000005">
    <property type="protein sequence ID" value="RBP31898.1"/>
    <property type="molecule type" value="Genomic_DNA"/>
</dbReference>
<dbReference type="PROSITE" id="PS51257">
    <property type="entry name" value="PROKAR_LIPOPROTEIN"/>
    <property type="match status" value="1"/>
</dbReference>
<gene>
    <name evidence="2" type="ORF">DET50_105125</name>
</gene>
<reference evidence="2 3" key="1">
    <citation type="submission" date="2018-06" db="EMBL/GenBank/DDBJ databases">
        <title>Freshwater and sediment microbial communities from various areas in North America, analyzing microbe dynamics in response to fracking.</title>
        <authorList>
            <person name="Lamendella R."/>
        </authorList>
    </citation>
    <scope>NUCLEOTIDE SEQUENCE [LARGE SCALE GENOMIC DNA]</scope>
    <source>
        <strain evidence="2 3">114J</strain>
    </source>
</reference>
<dbReference type="Proteomes" id="UP000252995">
    <property type="component" value="Unassembled WGS sequence"/>
</dbReference>
<feature type="signal peptide" evidence="1">
    <location>
        <begin position="1"/>
        <end position="34"/>
    </location>
</feature>
<dbReference type="AlphaFoldDB" id="A0A366GVN8"/>
<comment type="caution">
    <text evidence="2">The sequence shown here is derived from an EMBL/GenBank/DDBJ whole genome shotgun (WGS) entry which is preliminary data.</text>
</comment>
<evidence type="ECO:0000313" key="3">
    <source>
        <dbReference type="Proteomes" id="UP000252995"/>
    </source>
</evidence>
<feature type="chain" id="PRO_5016586404" description="Lipid A deacylase LpxR family protein" evidence="1">
    <location>
        <begin position="35"/>
        <end position="342"/>
    </location>
</feature>
<evidence type="ECO:0008006" key="4">
    <source>
        <dbReference type="Google" id="ProtNLM"/>
    </source>
</evidence>
<dbReference type="Gene3D" id="2.40.128.140">
    <property type="entry name" value="Outer membrane protein"/>
    <property type="match status" value="1"/>
</dbReference>
<dbReference type="InterPro" id="IPR037107">
    <property type="entry name" value="Put_OMP_sf"/>
</dbReference>
<evidence type="ECO:0000313" key="2">
    <source>
        <dbReference type="EMBL" id="RBP31898.1"/>
    </source>
</evidence>